<evidence type="ECO:0000313" key="4">
    <source>
        <dbReference type="Proteomes" id="UP000490800"/>
    </source>
</evidence>
<evidence type="ECO:0000259" key="1">
    <source>
        <dbReference type="Pfam" id="PF00534"/>
    </source>
</evidence>
<evidence type="ECO:0000313" key="3">
    <source>
        <dbReference type="EMBL" id="MVO98683.1"/>
    </source>
</evidence>
<dbReference type="CDD" id="cd03811">
    <property type="entry name" value="GT4_GT28_WabH-like"/>
    <property type="match status" value="1"/>
</dbReference>
<dbReference type="PANTHER" id="PTHR12526">
    <property type="entry name" value="GLYCOSYLTRANSFERASE"/>
    <property type="match status" value="1"/>
</dbReference>
<name>A0A7X3FFS0_9BACL</name>
<dbReference type="InterPro" id="IPR028098">
    <property type="entry name" value="Glyco_trans_4-like_N"/>
</dbReference>
<accession>A0A7X3FFS0</accession>
<gene>
    <name evidence="3" type="ORF">EDM21_03975</name>
</gene>
<organism evidence="3 4">
    <name type="scientific">Paenibacillus lutrae</name>
    <dbReference type="NCBI Taxonomy" id="2078573"/>
    <lineage>
        <taxon>Bacteria</taxon>
        <taxon>Bacillati</taxon>
        <taxon>Bacillota</taxon>
        <taxon>Bacilli</taxon>
        <taxon>Bacillales</taxon>
        <taxon>Paenibacillaceae</taxon>
        <taxon>Paenibacillus</taxon>
    </lineage>
</organism>
<reference evidence="3 4" key="1">
    <citation type="journal article" date="2019" name="Microorganisms">
        <title>Paenibacillus lutrae sp. nov., A Chitinolytic Species Isolated from A River Otter in Castril Natural Park, Granada, Spain.</title>
        <authorList>
            <person name="Rodriguez M."/>
            <person name="Reina J.C."/>
            <person name="Bejar V."/>
            <person name="Llamas I."/>
        </authorList>
    </citation>
    <scope>NUCLEOTIDE SEQUENCE [LARGE SCALE GENOMIC DNA]</scope>
    <source>
        <strain evidence="3 4">N10</strain>
    </source>
</reference>
<dbReference type="Proteomes" id="UP000490800">
    <property type="component" value="Unassembled WGS sequence"/>
</dbReference>
<dbReference type="Pfam" id="PF13439">
    <property type="entry name" value="Glyco_transf_4"/>
    <property type="match status" value="1"/>
</dbReference>
<dbReference type="InterPro" id="IPR001296">
    <property type="entry name" value="Glyco_trans_1"/>
</dbReference>
<keyword evidence="3" id="KW-0808">Transferase</keyword>
<dbReference type="EMBL" id="RHLK01000002">
    <property type="protein sequence ID" value="MVO98683.1"/>
    <property type="molecule type" value="Genomic_DNA"/>
</dbReference>
<protein>
    <submittedName>
        <fullName evidence="3">Glycosyltransferase</fullName>
    </submittedName>
</protein>
<proteinExistence type="predicted"/>
<sequence length="378" mass="42266">MISLNEKSSNPKKIRVLFFITSLAGGGAEKVVSLLLSALNPKVYDLHLLVNRYEGPYVDLIPSHVTITELKSERLRSSLKHIVKELKEIQPDVVISHLWEINVLTILAKKIGKLKFKTILCEHSTINRKRFFGANTIRKWAYSKSNIIVGVSEGLGIEIEQILKVAKKKIRVIYNPVIGNDFAARVKAPCTHPWFQEEIPVLIGLGRLVPEKRFDLFVEAIKELNNSMIPVRGIILGEGPLRKELENQRDLLNLNGTIDLLGFVENPLPYLNLGSVFIQTSDYEGLPTALIEAVACGIKIVATNTHTGTEEVLGNGLYGRIVSRGDLRGIVEQTKEILLENEWKKNKCLLIENSPFSLIKATNQYSQLIAEVMKADSA</sequence>
<dbReference type="GO" id="GO:0016757">
    <property type="term" value="F:glycosyltransferase activity"/>
    <property type="evidence" value="ECO:0007669"/>
    <property type="project" value="InterPro"/>
</dbReference>
<dbReference type="Gene3D" id="3.40.50.2000">
    <property type="entry name" value="Glycogen Phosphorylase B"/>
    <property type="match status" value="2"/>
</dbReference>
<feature type="domain" description="Glycosyltransferase subfamily 4-like N-terminal" evidence="2">
    <location>
        <begin position="26"/>
        <end position="177"/>
    </location>
</feature>
<keyword evidence="4" id="KW-1185">Reference proteome</keyword>
<dbReference type="Pfam" id="PF00534">
    <property type="entry name" value="Glycos_transf_1"/>
    <property type="match status" value="1"/>
</dbReference>
<dbReference type="AlphaFoldDB" id="A0A7X3FFS0"/>
<dbReference type="SUPFAM" id="SSF53756">
    <property type="entry name" value="UDP-Glycosyltransferase/glycogen phosphorylase"/>
    <property type="match status" value="1"/>
</dbReference>
<feature type="domain" description="Glycosyl transferase family 1" evidence="1">
    <location>
        <begin position="197"/>
        <end position="342"/>
    </location>
</feature>
<comment type="caution">
    <text evidence="3">The sequence shown here is derived from an EMBL/GenBank/DDBJ whole genome shotgun (WGS) entry which is preliminary data.</text>
</comment>
<evidence type="ECO:0000259" key="2">
    <source>
        <dbReference type="Pfam" id="PF13439"/>
    </source>
</evidence>